<dbReference type="EMBL" id="CAJVCH010078826">
    <property type="protein sequence ID" value="CAG7721360.1"/>
    <property type="molecule type" value="Genomic_DNA"/>
</dbReference>
<name>A0A8J2JJD5_9HEXA</name>
<accession>A0A8J2JJD5</accession>
<dbReference type="AlphaFoldDB" id="A0A8J2JJD5"/>
<dbReference type="Proteomes" id="UP000708208">
    <property type="component" value="Unassembled WGS sequence"/>
</dbReference>
<sequence>MRGMTEQSCCKDKKIFQKNFHQVYKGFNDDIWDDIFGRNEPDPCCTPMPTCRDKSYGNGSSLQPPKNVARPCCTCNCNGQNDTNNSAMGPSNQCPSGSGSQTQKDSSCCKTKNSFKPAQVYVGFNESVFGGYGGCQ</sequence>
<comment type="caution">
    <text evidence="2">The sequence shown here is derived from an EMBL/GenBank/DDBJ whole genome shotgun (WGS) entry which is preliminary data.</text>
</comment>
<proteinExistence type="predicted"/>
<evidence type="ECO:0000313" key="3">
    <source>
        <dbReference type="Proteomes" id="UP000708208"/>
    </source>
</evidence>
<gene>
    <name evidence="2" type="ORF">AFUS01_LOCUS10581</name>
</gene>
<organism evidence="2 3">
    <name type="scientific">Allacma fusca</name>
    <dbReference type="NCBI Taxonomy" id="39272"/>
    <lineage>
        <taxon>Eukaryota</taxon>
        <taxon>Metazoa</taxon>
        <taxon>Ecdysozoa</taxon>
        <taxon>Arthropoda</taxon>
        <taxon>Hexapoda</taxon>
        <taxon>Collembola</taxon>
        <taxon>Symphypleona</taxon>
        <taxon>Sminthuridae</taxon>
        <taxon>Allacma</taxon>
    </lineage>
</organism>
<evidence type="ECO:0000256" key="1">
    <source>
        <dbReference type="SAM" id="MobiDB-lite"/>
    </source>
</evidence>
<keyword evidence="3" id="KW-1185">Reference proteome</keyword>
<feature type="region of interest" description="Disordered" evidence="1">
    <location>
        <begin position="82"/>
        <end position="110"/>
    </location>
</feature>
<evidence type="ECO:0000313" key="2">
    <source>
        <dbReference type="EMBL" id="CAG7721360.1"/>
    </source>
</evidence>
<protein>
    <submittedName>
        <fullName evidence="2">Uncharacterized protein</fullName>
    </submittedName>
</protein>
<reference evidence="2" key="1">
    <citation type="submission" date="2021-06" db="EMBL/GenBank/DDBJ databases">
        <authorList>
            <person name="Hodson N. C."/>
            <person name="Mongue J. A."/>
            <person name="Jaron S. K."/>
        </authorList>
    </citation>
    <scope>NUCLEOTIDE SEQUENCE</scope>
</reference>